<dbReference type="RefSeq" id="WP_224001568.1">
    <property type="nucleotide sequence ID" value="NZ_CAJZAF010000008.1"/>
</dbReference>
<dbReference type="PROSITE" id="PS51257">
    <property type="entry name" value="PROKAR_LIPOPROTEIN"/>
    <property type="match status" value="1"/>
</dbReference>
<evidence type="ECO:0000313" key="4">
    <source>
        <dbReference type="Proteomes" id="UP000701702"/>
    </source>
</evidence>
<gene>
    <name evidence="3" type="ORF">LMG23994_01860</name>
</gene>
<dbReference type="EMBL" id="CAJZAF010000008">
    <property type="protein sequence ID" value="CAG9170338.1"/>
    <property type="molecule type" value="Genomic_DNA"/>
</dbReference>
<evidence type="ECO:0000256" key="2">
    <source>
        <dbReference type="SAM" id="SignalP"/>
    </source>
</evidence>
<keyword evidence="2" id="KW-0732">Signal</keyword>
<dbReference type="Proteomes" id="UP000701702">
    <property type="component" value="Unassembled WGS sequence"/>
</dbReference>
<dbReference type="Pfam" id="PF14064">
    <property type="entry name" value="HmuY"/>
    <property type="match status" value="1"/>
</dbReference>
<reference evidence="3 4" key="1">
    <citation type="submission" date="2021-08" db="EMBL/GenBank/DDBJ databases">
        <authorList>
            <person name="Peeters C."/>
        </authorList>
    </citation>
    <scope>NUCLEOTIDE SEQUENCE [LARGE SCALE GENOMIC DNA]</scope>
    <source>
        <strain evidence="3 4">LMG 23994</strain>
    </source>
</reference>
<dbReference type="InterPro" id="IPR025921">
    <property type="entry name" value="HmuY"/>
</dbReference>
<organism evidence="3 4">
    <name type="scientific">Cupriavidus pinatubonensis</name>
    <dbReference type="NCBI Taxonomy" id="248026"/>
    <lineage>
        <taxon>Bacteria</taxon>
        <taxon>Pseudomonadati</taxon>
        <taxon>Pseudomonadota</taxon>
        <taxon>Betaproteobacteria</taxon>
        <taxon>Burkholderiales</taxon>
        <taxon>Burkholderiaceae</taxon>
        <taxon>Cupriavidus</taxon>
    </lineage>
</organism>
<protein>
    <recommendedName>
        <fullName evidence="5">Heme-binding HmuY-like protein</fullName>
    </recommendedName>
</protein>
<feature type="signal peptide" evidence="2">
    <location>
        <begin position="1"/>
        <end position="19"/>
    </location>
</feature>
<comment type="caution">
    <text evidence="3">The sequence shown here is derived from an EMBL/GenBank/DDBJ whole genome shotgun (WGS) entry which is preliminary data.</text>
</comment>
<name>A0ABN7YAC8_9BURK</name>
<evidence type="ECO:0008006" key="5">
    <source>
        <dbReference type="Google" id="ProtNLM"/>
    </source>
</evidence>
<proteinExistence type="predicted"/>
<evidence type="ECO:0000256" key="1">
    <source>
        <dbReference type="SAM" id="MobiDB-lite"/>
    </source>
</evidence>
<dbReference type="CDD" id="cd12105">
    <property type="entry name" value="HmuY"/>
    <property type="match status" value="1"/>
</dbReference>
<keyword evidence="4" id="KW-1185">Reference proteome</keyword>
<sequence>MTRIPASTLGAIMMALALAACGGGDDAGNSSNSGNSGNNGNNDNTGTTSAFTQSAKWTFALPASGSTVCYDFNAKAEVANCSGNAWDLKVKSSGMTGSLWTNSGTSGGGGGGAFGGPFDHTWAELQTWQNAATDPKSGAIPSTLFFKDSASGVFSGTNDIASAAFEYGVGGANDHLLYPNFRTFVITTDTTRLDPVGSASSPVYALQVTGYYGGAGGTTSGNPSFRWVDRSDVSQTVRTATVNASSDWVYYDLQAGSVSTASGTWHIAFNRYNFKLNGGESGSGKVAGYVGKTPAGFYDADKKPVASKFMDSSNLVATAADLTSTLDVPATVSAWVKDGTSSPLGPKQTGTYPNPLNYGWYTYYPTTSAAAAAGLPSVAHLIKANADSASLLRGGEGNTYARFHVTQIAYADPNNASSQQTWTIEFDVQP</sequence>
<evidence type="ECO:0000313" key="3">
    <source>
        <dbReference type="EMBL" id="CAG9170338.1"/>
    </source>
</evidence>
<accession>A0ABN7YAC8</accession>
<feature type="chain" id="PRO_5045983243" description="Heme-binding HmuY-like protein" evidence="2">
    <location>
        <begin position="20"/>
        <end position="430"/>
    </location>
</feature>
<feature type="region of interest" description="Disordered" evidence="1">
    <location>
        <begin position="27"/>
        <end position="47"/>
    </location>
</feature>